<evidence type="ECO:0000313" key="1">
    <source>
        <dbReference type="EMBL" id="EOY30789.1"/>
    </source>
</evidence>
<dbReference type="HOGENOM" id="CLU_2692806_0_0_1"/>
<reference evidence="1 2" key="1">
    <citation type="journal article" date="2013" name="Genome Biol.">
        <title>The genome sequence of the most widely cultivated cacao type and its use to identify candidate genes regulating pod color.</title>
        <authorList>
            <person name="Motamayor J.C."/>
            <person name="Mockaitis K."/>
            <person name="Schmutz J."/>
            <person name="Haiminen N."/>
            <person name="Iii D.L."/>
            <person name="Cornejo O."/>
            <person name="Findley S.D."/>
            <person name="Zheng P."/>
            <person name="Utro F."/>
            <person name="Royaert S."/>
            <person name="Saski C."/>
            <person name="Jenkins J."/>
            <person name="Podicheti R."/>
            <person name="Zhao M."/>
            <person name="Scheffler B.E."/>
            <person name="Stack J.C."/>
            <person name="Feltus F.A."/>
            <person name="Mustiga G.M."/>
            <person name="Amores F."/>
            <person name="Phillips W."/>
            <person name="Marelli J.P."/>
            <person name="May G.D."/>
            <person name="Shapiro H."/>
            <person name="Ma J."/>
            <person name="Bustamante C.D."/>
            <person name="Schnell R.J."/>
            <person name="Main D."/>
            <person name="Gilbert D."/>
            <person name="Parida L."/>
            <person name="Kuhn D.N."/>
        </authorList>
    </citation>
    <scope>NUCLEOTIDE SEQUENCE [LARGE SCALE GENOMIC DNA]</scope>
    <source>
        <strain evidence="2">cv. Matina 1-6</strain>
    </source>
</reference>
<dbReference type="EMBL" id="CM001887">
    <property type="protein sequence ID" value="EOY30789.1"/>
    <property type="molecule type" value="Genomic_DNA"/>
</dbReference>
<gene>
    <name evidence="1" type="ORF">TCM_037875</name>
</gene>
<keyword evidence="2" id="KW-1185">Reference proteome</keyword>
<sequence length="74" mass="8536">MSTEKAKFHLKTENPSQEYKQAQLTTGFHLNFNASSQKTASLINHIHCTKRPFQQLDTKVCIHVNKIFVLHTLI</sequence>
<proteinExistence type="predicted"/>
<dbReference type="InParanoid" id="A0A061GUJ3"/>
<dbReference type="Proteomes" id="UP000026915">
    <property type="component" value="Chromosome 9"/>
</dbReference>
<evidence type="ECO:0000313" key="2">
    <source>
        <dbReference type="Proteomes" id="UP000026915"/>
    </source>
</evidence>
<dbReference type="Gramene" id="EOY30789">
    <property type="protein sequence ID" value="EOY30789"/>
    <property type="gene ID" value="TCM_037875"/>
</dbReference>
<organism evidence="1 2">
    <name type="scientific">Theobroma cacao</name>
    <name type="common">Cacao</name>
    <name type="synonym">Cocoa</name>
    <dbReference type="NCBI Taxonomy" id="3641"/>
    <lineage>
        <taxon>Eukaryota</taxon>
        <taxon>Viridiplantae</taxon>
        <taxon>Streptophyta</taxon>
        <taxon>Embryophyta</taxon>
        <taxon>Tracheophyta</taxon>
        <taxon>Spermatophyta</taxon>
        <taxon>Magnoliopsida</taxon>
        <taxon>eudicotyledons</taxon>
        <taxon>Gunneridae</taxon>
        <taxon>Pentapetalae</taxon>
        <taxon>rosids</taxon>
        <taxon>malvids</taxon>
        <taxon>Malvales</taxon>
        <taxon>Malvaceae</taxon>
        <taxon>Byttnerioideae</taxon>
        <taxon>Theobroma</taxon>
    </lineage>
</organism>
<dbReference type="AlphaFoldDB" id="A0A061GUJ3"/>
<protein>
    <submittedName>
        <fullName evidence="1">Uncharacterized protein</fullName>
    </submittedName>
</protein>
<name>A0A061GUJ3_THECC</name>
<accession>A0A061GUJ3</accession>